<dbReference type="GO" id="GO:0006281">
    <property type="term" value="P:DNA repair"/>
    <property type="evidence" value="ECO:0007669"/>
    <property type="project" value="TreeGrafter"/>
</dbReference>
<sequence>MPSAYVFDLDGTLIDSLPDIADALDELILSEGHEALGMERISKMIGHGVEKLVQRGFAARDVSLADGGLSAMTDRFRAIYEPRAAHLTTLFPHVKETVEAIATRGIRMAVCTNKPAGVSRDILGKLGLDPYIPVVVGGDFGGPRKPAPNMVLEVARQLGIEPASGLFVGDSGADVGAARAAGMPVVVVPYGYTAVPPGELGADKVIADFRDLI</sequence>
<dbReference type="EC" id="3.1.3.18" evidence="5"/>
<dbReference type="PANTHER" id="PTHR43434">
    <property type="entry name" value="PHOSPHOGLYCOLATE PHOSPHATASE"/>
    <property type="match status" value="1"/>
</dbReference>
<protein>
    <recommendedName>
        <fullName evidence="5">phosphoglycolate phosphatase</fullName>
        <ecNumber evidence="5">3.1.3.18</ecNumber>
    </recommendedName>
</protein>
<keyword evidence="9" id="KW-0119">Carbohydrate metabolism</keyword>
<evidence type="ECO:0000256" key="3">
    <source>
        <dbReference type="ARBA" id="ARBA00004818"/>
    </source>
</evidence>
<dbReference type="OrthoDB" id="9793014at2"/>
<keyword evidence="8" id="KW-0460">Magnesium</keyword>
<dbReference type="Proteomes" id="UP000223606">
    <property type="component" value="Chromosome 1"/>
</dbReference>
<comment type="similarity">
    <text evidence="4">Belongs to the HAD-like hydrolase superfamily. CbbY/CbbZ/Gph/YieH family.</text>
</comment>
<keyword evidence="11" id="KW-1185">Reference proteome</keyword>
<comment type="catalytic activity">
    <reaction evidence="1">
        <text>2-phosphoglycolate + H2O = glycolate + phosphate</text>
        <dbReference type="Rhea" id="RHEA:14369"/>
        <dbReference type="ChEBI" id="CHEBI:15377"/>
        <dbReference type="ChEBI" id="CHEBI:29805"/>
        <dbReference type="ChEBI" id="CHEBI:43474"/>
        <dbReference type="ChEBI" id="CHEBI:58033"/>
        <dbReference type="EC" id="3.1.3.18"/>
    </reaction>
</comment>
<dbReference type="InterPro" id="IPR023214">
    <property type="entry name" value="HAD_sf"/>
</dbReference>
<dbReference type="RefSeq" id="WP_099556218.1">
    <property type="nucleotide sequence ID" value="NZ_LT960614.1"/>
</dbReference>
<dbReference type="InterPro" id="IPR036412">
    <property type="entry name" value="HAD-like_sf"/>
</dbReference>
<gene>
    <name evidence="10" type="primary">gph_1</name>
    <name evidence="10" type="ORF">HDIA_2213</name>
</gene>
<dbReference type="SFLD" id="SFLDG01129">
    <property type="entry name" value="C1.5:_HAD__Beta-PGM__Phosphata"/>
    <property type="match status" value="1"/>
</dbReference>
<evidence type="ECO:0000256" key="6">
    <source>
        <dbReference type="ARBA" id="ARBA00022723"/>
    </source>
</evidence>
<comment type="cofactor">
    <cofactor evidence="2">
        <name>Mg(2+)</name>
        <dbReference type="ChEBI" id="CHEBI:18420"/>
    </cofactor>
</comment>
<proteinExistence type="inferred from homology"/>
<keyword evidence="6" id="KW-0479">Metal-binding</keyword>
<evidence type="ECO:0000313" key="10">
    <source>
        <dbReference type="EMBL" id="SON55754.1"/>
    </source>
</evidence>
<dbReference type="InterPro" id="IPR006439">
    <property type="entry name" value="HAD-SF_hydro_IA"/>
</dbReference>
<dbReference type="GO" id="GO:0005975">
    <property type="term" value="P:carbohydrate metabolic process"/>
    <property type="evidence" value="ECO:0007669"/>
    <property type="project" value="InterPro"/>
</dbReference>
<dbReference type="AlphaFoldDB" id="A0A2C9D605"/>
<dbReference type="Gene3D" id="1.10.150.240">
    <property type="entry name" value="Putative phosphatase, domain 2"/>
    <property type="match status" value="1"/>
</dbReference>
<dbReference type="InterPro" id="IPR037512">
    <property type="entry name" value="PGPase_prok"/>
</dbReference>
<comment type="pathway">
    <text evidence="3">Organic acid metabolism; glycolate biosynthesis; glycolate from 2-phosphoglycolate: step 1/1.</text>
</comment>
<organism evidence="10 11">
    <name type="scientific">Hartmannibacter diazotrophicus</name>
    <dbReference type="NCBI Taxonomy" id="1482074"/>
    <lineage>
        <taxon>Bacteria</taxon>
        <taxon>Pseudomonadati</taxon>
        <taxon>Pseudomonadota</taxon>
        <taxon>Alphaproteobacteria</taxon>
        <taxon>Hyphomicrobiales</taxon>
        <taxon>Pleomorphomonadaceae</taxon>
        <taxon>Hartmannibacter</taxon>
    </lineage>
</organism>
<dbReference type="PRINTS" id="PR00413">
    <property type="entry name" value="HADHALOGNASE"/>
</dbReference>
<dbReference type="InterPro" id="IPR041492">
    <property type="entry name" value="HAD_2"/>
</dbReference>
<evidence type="ECO:0000256" key="5">
    <source>
        <dbReference type="ARBA" id="ARBA00013078"/>
    </source>
</evidence>
<dbReference type="NCBIfam" id="TIGR01449">
    <property type="entry name" value="PGP_bact"/>
    <property type="match status" value="1"/>
</dbReference>
<dbReference type="NCBIfam" id="TIGR01549">
    <property type="entry name" value="HAD-SF-IA-v1"/>
    <property type="match status" value="1"/>
</dbReference>
<dbReference type="SUPFAM" id="SSF56784">
    <property type="entry name" value="HAD-like"/>
    <property type="match status" value="1"/>
</dbReference>
<dbReference type="InterPro" id="IPR023198">
    <property type="entry name" value="PGP-like_dom2"/>
</dbReference>
<evidence type="ECO:0000256" key="1">
    <source>
        <dbReference type="ARBA" id="ARBA00000830"/>
    </source>
</evidence>
<name>A0A2C9D605_9HYPH</name>
<dbReference type="KEGG" id="hdi:HDIA_2213"/>
<evidence type="ECO:0000256" key="7">
    <source>
        <dbReference type="ARBA" id="ARBA00022801"/>
    </source>
</evidence>
<dbReference type="NCBIfam" id="TIGR01509">
    <property type="entry name" value="HAD-SF-IA-v3"/>
    <property type="match status" value="1"/>
</dbReference>
<accession>A0A2C9D605</accession>
<dbReference type="GO" id="GO:0005829">
    <property type="term" value="C:cytosol"/>
    <property type="evidence" value="ECO:0007669"/>
    <property type="project" value="TreeGrafter"/>
</dbReference>
<dbReference type="EMBL" id="LT960614">
    <property type="protein sequence ID" value="SON55754.1"/>
    <property type="molecule type" value="Genomic_DNA"/>
</dbReference>
<evidence type="ECO:0000313" key="11">
    <source>
        <dbReference type="Proteomes" id="UP000223606"/>
    </source>
</evidence>
<dbReference type="SFLD" id="SFLDG01135">
    <property type="entry name" value="C1.5.6:_HAD__Beta-PGM__Phospha"/>
    <property type="match status" value="1"/>
</dbReference>
<dbReference type="InterPro" id="IPR050155">
    <property type="entry name" value="HAD-like_hydrolase_sf"/>
</dbReference>
<dbReference type="GO" id="GO:0046872">
    <property type="term" value="F:metal ion binding"/>
    <property type="evidence" value="ECO:0007669"/>
    <property type="project" value="UniProtKB-KW"/>
</dbReference>
<evidence type="ECO:0000256" key="4">
    <source>
        <dbReference type="ARBA" id="ARBA00006171"/>
    </source>
</evidence>
<reference evidence="11" key="1">
    <citation type="submission" date="2017-09" db="EMBL/GenBank/DDBJ databases">
        <title>Genome sequence of Nannocystis excedens DSM 71.</title>
        <authorList>
            <person name="Blom J."/>
        </authorList>
    </citation>
    <scope>NUCLEOTIDE SEQUENCE [LARGE SCALE GENOMIC DNA]</scope>
    <source>
        <strain evidence="11">type strain: E19</strain>
    </source>
</reference>
<evidence type="ECO:0000256" key="8">
    <source>
        <dbReference type="ARBA" id="ARBA00022842"/>
    </source>
</evidence>
<keyword evidence="7 10" id="KW-0378">Hydrolase</keyword>
<evidence type="ECO:0000256" key="2">
    <source>
        <dbReference type="ARBA" id="ARBA00001946"/>
    </source>
</evidence>
<dbReference type="Gene3D" id="3.40.50.1000">
    <property type="entry name" value="HAD superfamily/HAD-like"/>
    <property type="match status" value="1"/>
</dbReference>
<dbReference type="FunFam" id="3.40.50.1000:FF:000022">
    <property type="entry name" value="Phosphoglycolate phosphatase"/>
    <property type="match status" value="1"/>
</dbReference>
<dbReference type="Pfam" id="PF13419">
    <property type="entry name" value="HAD_2"/>
    <property type="match status" value="1"/>
</dbReference>
<dbReference type="GO" id="GO:0008967">
    <property type="term" value="F:phosphoglycolate phosphatase activity"/>
    <property type="evidence" value="ECO:0007669"/>
    <property type="project" value="UniProtKB-EC"/>
</dbReference>
<dbReference type="PANTHER" id="PTHR43434:SF1">
    <property type="entry name" value="PHOSPHOGLYCOLATE PHOSPHATASE"/>
    <property type="match status" value="1"/>
</dbReference>
<evidence type="ECO:0000256" key="9">
    <source>
        <dbReference type="ARBA" id="ARBA00023277"/>
    </source>
</evidence>
<dbReference type="SFLD" id="SFLDS00003">
    <property type="entry name" value="Haloacid_Dehalogenase"/>
    <property type="match status" value="1"/>
</dbReference>